<name>A0A4Y2R699_ARAVE</name>
<dbReference type="EMBL" id="BGPR01015954">
    <property type="protein sequence ID" value="GBN71282.1"/>
    <property type="molecule type" value="Genomic_DNA"/>
</dbReference>
<organism evidence="2 3">
    <name type="scientific">Araneus ventricosus</name>
    <name type="common">Orbweaver spider</name>
    <name type="synonym">Epeira ventricosa</name>
    <dbReference type="NCBI Taxonomy" id="182803"/>
    <lineage>
        <taxon>Eukaryota</taxon>
        <taxon>Metazoa</taxon>
        <taxon>Ecdysozoa</taxon>
        <taxon>Arthropoda</taxon>
        <taxon>Chelicerata</taxon>
        <taxon>Arachnida</taxon>
        <taxon>Araneae</taxon>
        <taxon>Araneomorphae</taxon>
        <taxon>Entelegynae</taxon>
        <taxon>Araneoidea</taxon>
        <taxon>Araneidae</taxon>
        <taxon>Araneus</taxon>
    </lineage>
</organism>
<dbReference type="Proteomes" id="UP000499080">
    <property type="component" value="Unassembled WGS sequence"/>
</dbReference>
<dbReference type="AlphaFoldDB" id="A0A4Y2R699"/>
<protein>
    <submittedName>
        <fullName evidence="2">Uncharacterized protein</fullName>
    </submittedName>
</protein>
<reference evidence="2 3" key="1">
    <citation type="journal article" date="2019" name="Sci. Rep.">
        <title>Orb-weaving spider Araneus ventricosus genome elucidates the spidroin gene catalogue.</title>
        <authorList>
            <person name="Kono N."/>
            <person name="Nakamura H."/>
            <person name="Ohtoshi R."/>
            <person name="Moran D.A.P."/>
            <person name="Shinohara A."/>
            <person name="Yoshida Y."/>
            <person name="Fujiwara M."/>
            <person name="Mori M."/>
            <person name="Tomita M."/>
            <person name="Arakawa K."/>
        </authorList>
    </citation>
    <scope>NUCLEOTIDE SEQUENCE [LARGE SCALE GENOMIC DNA]</scope>
</reference>
<accession>A0A4Y2R699</accession>
<proteinExistence type="predicted"/>
<keyword evidence="3" id="KW-1185">Reference proteome</keyword>
<feature type="region of interest" description="Disordered" evidence="1">
    <location>
        <begin position="1"/>
        <end position="58"/>
    </location>
</feature>
<evidence type="ECO:0000313" key="3">
    <source>
        <dbReference type="Proteomes" id="UP000499080"/>
    </source>
</evidence>
<gene>
    <name evidence="2" type="ORF">AVEN_125089_1</name>
</gene>
<dbReference type="OrthoDB" id="413361at2759"/>
<sequence length="125" mass="14390">MSNYKELFFPEIIPQKDKNPNSDVMDSDSRETIQSETQEETHPPSNDQITDYPYPGVGSLPKESKKVFDINKDCAMNVDGRRAQGRPTKIFTGKPERPRKQYNIKEEIEEAQIVLEYDIPSLKKA</sequence>
<evidence type="ECO:0000256" key="1">
    <source>
        <dbReference type="SAM" id="MobiDB-lite"/>
    </source>
</evidence>
<comment type="caution">
    <text evidence="2">The sequence shown here is derived from an EMBL/GenBank/DDBJ whole genome shotgun (WGS) entry which is preliminary data.</text>
</comment>
<evidence type="ECO:0000313" key="2">
    <source>
        <dbReference type="EMBL" id="GBN71282.1"/>
    </source>
</evidence>